<sequence length="103" mass="11949">MPNKYKAIRTYSELCQREFASKKECRRGEELCLLEKAGEIAGLCYQVKFVLSEKPRVTITIDFGYLVKDGGLCFEDSKGVLTRDFRTKLIWLKQSRYIDVILS</sequence>
<accession>A0A0F9ULR1</accession>
<proteinExistence type="predicted"/>
<name>A0A0F9ULR1_9ZZZZ</name>
<dbReference type="InterPro" id="IPR009414">
    <property type="entry name" value="DUF1064"/>
</dbReference>
<dbReference type="Pfam" id="PF06356">
    <property type="entry name" value="DUF1064"/>
    <property type="match status" value="1"/>
</dbReference>
<dbReference type="AlphaFoldDB" id="A0A0F9ULR1"/>
<evidence type="ECO:0008006" key="2">
    <source>
        <dbReference type="Google" id="ProtNLM"/>
    </source>
</evidence>
<evidence type="ECO:0000313" key="1">
    <source>
        <dbReference type="EMBL" id="KKN62161.1"/>
    </source>
</evidence>
<reference evidence="1" key="1">
    <citation type="journal article" date="2015" name="Nature">
        <title>Complex archaea that bridge the gap between prokaryotes and eukaryotes.</title>
        <authorList>
            <person name="Spang A."/>
            <person name="Saw J.H."/>
            <person name="Jorgensen S.L."/>
            <person name="Zaremba-Niedzwiedzka K."/>
            <person name="Martijn J."/>
            <person name="Lind A.E."/>
            <person name="van Eijk R."/>
            <person name="Schleper C."/>
            <person name="Guy L."/>
            <person name="Ettema T.J."/>
        </authorList>
    </citation>
    <scope>NUCLEOTIDE SEQUENCE</scope>
</reference>
<dbReference type="EMBL" id="LAZR01000633">
    <property type="protein sequence ID" value="KKN62161.1"/>
    <property type="molecule type" value="Genomic_DNA"/>
</dbReference>
<comment type="caution">
    <text evidence="1">The sequence shown here is derived from an EMBL/GenBank/DDBJ whole genome shotgun (WGS) entry which is preliminary data.</text>
</comment>
<gene>
    <name evidence="1" type="ORF">LCGC14_0514400</name>
</gene>
<organism evidence="1">
    <name type="scientific">marine sediment metagenome</name>
    <dbReference type="NCBI Taxonomy" id="412755"/>
    <lineage>
        <taxon>unclassified sequences</taxon>
        <taxon>metagenomes</taxon>
        <taxon>ecological metagenomes</taxon>
    </lineage>
</organism>
<protein>
    <recommendedName>
        <fullName evidence="2">DUF1064 domain-containing protein</fullName>
    </recommendedName>
</protein>